<dbReference type="AlphaFoldDB" id="A0A0B7IKE1"/>
<evidence type="ECO:0000313" key="1">
    <source>
        <dbReference type="EMBL" id="CEN50448.1"/>
    </source>
</evidence>
<dbReference type="OrthoDB" id="763539at2"/>
<proteinExistence type="predicted"/>
<evidence type="ECO:0000313" key="2">
    <source>
        <dbReference type="Proteomes" id="UP000038200"/>
    </source>
</evidence>
<dbReference type="Proteomes" id="UP000038200">
    <property type="component" value="Unassembled WGS sequence"/>
</dbReference>
<reference evidence="1 2" key="1">
    <citation type="submission" date="2015-01" db="EMBL/GenBank/DDBJ databases">
        <authorList>
            <person name="Xiang T."/>
            <person name="Song Y."/>
            <person name="Huang L."/>
            <person name="Wang B."/>
            <person name="Wu P."/>
        </authorList>
    </citation>
    <scope>NUCLEOTIDE SEQUENCE [LARGE SCALE GENOMIC DNA]</scope>
    <source>
        <strain evidence="1 2">CcD93</strain>
    </source>
</reference>
<dbReference type="EMBL" id="CDOL01000020">
    <property type="protein sequence ID" value="CEN50448.1"/>
    <property type="molecule type" value="Genomic_DNA"/>
</dbReference>
<gene>
    <name evidence="1" type="ORF">CCAND93_1160004</name>
</gene>
<dbReference type="RefSeq" id="WP_042005487.1">
    <property type="nucleotide sequence ID" value="NZ_CDOL01000020.1"/>
</dbReference>
<name>A0A0B7IKE1_9FLAO</name>
<accession>A0A0B7IKE1</accession>
<sequence>MKLLISPQKKENWKINKEKFISQLKDIFEDIEITEIKDEKRNFCYEWKIESSNSFFYGLLDKQLNEVYFESNSISIIHKFSNFVRKFMPAESEILMYDEDFTTYTVFPYTGIEISEIMIFKK</sequence>
<protein>
    <submittedName>
        <fullName evidence="1">Uncharacterized protein</fullName>
    </submittedName>
</protein>
<organism evidence="1 2">
    <name type="scientific">Capnocytophaga canis</name>
    <dbReference type="NCBI Taxonomy" id="1848903"/>
    <lineage>
        <taxon>Bacteria</taxon>
        <taxon>Pseudomonadati</taxon>
        <taxon>Bacteroidota</taxon>
        <taxon>Flavobacteriia</taxon>
        <taxon>Flavobacteriales</taxon>
        <taxon>Flavobacteriaceae</taxon>
        <taxon>Capnocytophaga</taxon>
    </lineage>
</organism>